<reference evidence="11" key="1">
    <citation type="submission" date="2018-06" db="EMBL/GenBank/DDBJ databases">
        <authorList>
            <person name="Zhirakovskaya E."/>
        </authorList>
    </citation>
    <scope>NUCLEOTIDE SEQUENCE</scope>
</reference>
<keyword evidence="8" id="KW-1133">Transmembrane helix</keyword>
<dbReference type="InterPro" id="IPR049031">
    <property type="entry name" value="T2SSK_SAM-like_1st"/>
</dbReference>
<dbReference type="AlphaFoldDB" id="A0A3B0XHY1"/>
<protein>
    <recommendedName>
        <fullName evidence="10">T2SS protein K first SAM-like domain-containing protein</fullName>
    </recommendedName>
</protein>
<evidence type="ECO:0000256" key="6">
    <source>
        <dbReference type="ARBA" id="ARBA00022692"/>
    </source>
</evidence>
<dbReference type="Gene3D" id="1.10.40.60">
    <property type="entry name" value="EpsJ-like"/>
    <property type="match status" value="2"/>
</dbReference>
<dbReference type="InterPro" id="IPR045584">
    <property type="entry name" value="Pilin-like"/>
</dbReference>
<dbReference type="InterPro" id="IPR005628">
    <property type="entry name" value="GspK"/>
</dbReference>
<keyword evidence="6" id="KW-0812">Transmembrane</keyword>
<dbReference type="EMBL" id="UOFI01000054">
    <property type="protein sequence ID" value="VAW64230.1"/>
    <property type="molecule type" value="Genomic_DNA"/>
</dbReference>
<dbReference type="Pfam" id="PF21687">
    <property type="entry name" value="T2SSK_1st"/>
    <property type="match status" value="1"/>
</dbReference>
<evidence type="ECO:0000256" key="4">
    <source>
        <dbReference type="ARBA" id="ARBA00022475"/>
    </source>
</evidence>
<keyword evidence="4" id="KW-1003">Cell membrane</keyword>
<evidence type="ECO:0000256" key="9">
    <source>
        <dbReference type="ARBA" id="ARBA00023136"/>
    </source>
</evidence>
<feature type="domain" description="T2SS protein K first SAM-like" evidence="10">
    <location>
        <begin position="111"/>
        <end position="216"/>
    </location>
</feature>
<gene>
    <name evidence="11" type="ORF">MNBD_GAMMA09-1357</name>
</gene>
<organism evidence="11">
    <name type="scientific">hydrothermal vent metagenome</name>
    <dbReference type="NCBI Taxonomy" id="652676"/>
    <lineage>
        <taxon>unclassified sequences</taxon>
        <taxon>metagenomes</taxon>
        <taxon>ecological metagenomes</taxon>
    </lineage>
</organism>
<evidence type="ECO:0000256" key="2">
    <source>
        <dbReference type="ARBA" id="ARBA00007246"/>
    </source>
</evidence>
<accession>A0A3B0XHY1</accession>
<dbReference type="NCBIfam" id="NF037980">
    <property type="entry name" value="T2SS_GspK"/>
    <property type="match status" value="1"/>
</dbReference>
<keyword evidence="3" id="KW-0813">Transport</keyword>
<dbReference type="GO" id="GO:0009306">
    <property type="term" value="P:protein secretion"/>
    <property type="evidence" value="ECO:0007669"/>
    <property type="project" value="InterPro"/>
</dbReference>
<evidence type="ECO:0000313" key="11">
    <source>
        <dbReference type="EMBL" id="VAW64230.1"/>
    </source>
</evidence>
<sequence>MRLSLPPARQHKRQRGAALITALLVVSLATILAVSLVEHLYYDIRRTENILRLDQAQLYNINALEFGMGMLRLDRSKNNDYDTLGEYSIKNEQAYPVTGGQVFAKILDQQGCFNVNRLSKTSSDLPGNRAAFSRLLNNLGIDSALQSTLVDSLVDWLDTDDITEPQGAEFDYYIGLEKPYRTANTLMYSPSELRLVKGYTAKVIERIQPYICALPDANTGININTASAEMIESINGLANQGERIVKDRDGSPESDEDDSPFIKLDDFTNYVKSSLKVKKFDSKGIQVYSEYFLIESNTQLGAGDIRSYNLVYRDQSDGKTRLIRQTRGAL</sequence>
<evidence type="ECO:0000256" key="5">
    <source>
        <dbReference type="ARBA" id="ARBA00022519"/>
    </source>
</evidence>
<evidence type="ECO:0000256" key="3">
    <source>
        <dbReference type="ARBA" id="ARBA00022448"/>
    </source>
</evidence>
<dbReference type="InterPro" id="IPR038072">
    <property type="entry name" value="GspK_central_sf"/>
</dbReference>
<dbReference type="GO" id="GO:0005886">
    <property type="term" value="C:plasma membrane"/>
    <property type="evidence" value="ECO:0007669"/>
    <property type="project" value="UniProtKB-SubCell"/>
</dbReference>
<evidence type="ECO:0000256" key="8">
    <source>
        <dbReference type="ARBA" id="ARBA00022989"/>
    </source>
</evidence>
<dbReference type="SUPFAM" id="SSF54523">
    <property type="entry name" value="Pili subunits"/>
    <property type="match status" value="1"/>
</dbReference>
<keyword evidence="7" id="KW-0653">Protein transport</keyword>
<dbReference type="SUPFAM" id="SSF158544">
    <property type="entry name" value="GspK insert domain-like"/>
    <property type="match status" value="1"/>
</dbReference>
<keyword evidence="5" id="KW-0997">Cell inner membrane</keyword>
<proteinExistence type="inferred from homology"/>
<name>A0A3B0XHY1_9ZZZZ</name>
<evidence type="ECO:0000256" key="1">
    <source>
        <dbReference type="ARBA" id="ARBA00004533"/>
    </source>
</evidence>
<keyword evidence="9" id="KW-0472">Membrane</keyword>
<comment type="subcellular location">
    <subcellularLocation>
        <location evidence="1">Cell inner membrane</location>
    </subcellularLocation>
</comment>
<evidence type="ECO:0000256" key="7">
    <source>
        <dbReference type="ARBA" id="ARBA00022927"/>
    </source>
</evidence>
<comment type="similarity">
    <text evidence="2">Belongs to the GSP K family.</text>
</comment>
<dbReference type="PANTHER" id="PTHR38831:SF1">
    <property type="entry name" value="TYPE II SECRETION SYSTEM PROTEIN K-RELATED"/>
    <property type="match status" value="1"/>
</dbReference>
<dbReference type="PANTHER" id="PTHR38831">
    <property type="entry name" value="TYPE II SECRETION SYSTEM PROTEIN K"/>
    <property type="match status" value="1"/>
</dbReference>
<evidence type="ECO:0000259" key="10">
    <source>
        <dbReference type="Pfam" id="PF21687"/>
    </source>
</evidence>
<dbReference type="Gene3D" id="3.30.1300.30">
    <property type="entry name" value="GSPII I/J protein-like"/>
    <property type="match status" value="1"/>
</dbReference>
<dbReference type="PIRSF" id="PIRSF002786">
    <property type="entry name" value="XcpX"/>
    <property type="match status" value="1"/>
</dbReference>